<dbReference type="GO" id="GO:0090313">
    <property type="term" value="P:regulation of protein targeting to membrane"/>
    <property type="evidence" value="ECO:0007669"/>
    <property type="project" value="TreeGrafter"/>
</dbReference>
<dbReference type="RefSeq" id="WP_080524373.1">
    <property type="nucleotide sequence ID" value="NZ_LPUF01000004.1"/>
</dbReference>
<evidence type="ECO:0000313" key="3">
    <source>
        <dbReference type="EMBL" id="OQK15434.1"/>
    </source>
</evidence>
<reference evidence="3 4" key="1">
    <citation type="submission" date="2015-12" db="EMBL/GenBank/DDBJ databases">
        <authorList>
            <person name="Shamseldin A."/>
            <person name="Moawad H."/>
            <person name="Abd El-Rahim W.M."/>
            <person name="Sadowsky M.J."/>
        </authorList>
    </citation>
    <scope>NUCLEOTIDE SEQUENCE [LARGE SCALE GENOMIC DNA]</scope>
    <source>
        <strain evidence="3 4">WF1</strain>
    </source>
</reference>
<evidence type="ECO:0000256" key="1">
    <source>
        <dbReference type="SAM" id="Phobius"/>
    </source>
</evidence>
<dbReference type="Pfam" id="PF05170">
    <property type="entry name" value="AsmA"/>
    <property type="match status" value="1"/>
</dbReference>
<dbReference type="Proteomes" id="UP000191980">
    <property type="component" value="Unassembled WGS sequence"/>
</dbReference>
<proteinExistence type="predicted"/>
<sequence>MGKLVKVILMIFSSVALLIVAAAIIIPLVVDVNDYKWEMEVAARERTGRTLKIEGDLDLSVFPWLGVSTGKILLGNAPGFAEKPFAVIGKADIKVKLLPLFSKKVEVSTIVLKDLEVHLEKNKQGVSNWYDLTAKPAEDQSVASEQQTGDSDSGLAAIEIGGLVVENSKVSWDDQQSGQHIVVKDFNFSSGAVVFNEPIAIKIAFLLENKDPAITEQLSLSTSLVIDETFQKIQLNNFQLDSVTKGESIPGGVFSAQLLSAIAVDLEAQTLALKNLHINSDTIKLTGNISTTQLQTDPHYAGALQIEPFSPKSLMQQLAMSIPETTDKNVLQKLAMSFDLQGTKDSVALEKLTTTLDDTHINGYTHIKQFNQPAITFQLAIDDIDVDRYSAPKQEPEPGKTPVAKVKAAISEATLLPMDTLRTLNINGDLQIAKLKAAKLKMEGVNLNIQAKQGILKTQQTVKRLYQGNYQGRITINAQGKSPSISLHEKMTRVQLEPLLNALQPDSKAKLKGLANITANLNTTGNTMTAIKSGLDGTLNFSLDNGAVRGFNLQKIIDVGRLAIKGKEMQQNYADEQTLFTVIKGTATIKKGLINNPDFFAESSTIEVSGEGTANLVNEALDYKVVAKAKKGGKNVANRPVALKVQGTFSEPSYTVDLSSIESMMTEEEKQKVDKFIDKREKDIDKALGEGTGKAVNKLLKGFF</sequence>
<keyword evidence="4" id="KW-1185">Reference proteome</keyword>
<dbReference type="InterPro" id="IPR052894">
    <property type="entry name" value="AsmA-related"/>
</dbReference>
<organism evidence="3 4">
    <name type="scientific">Methyloprofundus sedimenti</name>
    <dbReference type="NCBI Taxonomy" id="1420851"/>
    <lineage>
        <taxon>Bacteria</taxon>
        <taxon>Pseudomonadati</taxon>
        <taxon>Pseudomonadota</taxon>
        <taxon>Gammaproteobacteria</taxon>
        <taxon>Methylococcales</taxon>
        <taxon>Methylococcaceae</taxon>
        <taxon>Methyloprofundus</taxon>
    </lineage>
</organism>
<evidence type="ECO:0000313" key="4">
    <source>
        <dbReference type="Proteomes" id="UP000191980"/>
    </source>
</evidence>
<feature type="domain" description="AsmA" evidence="2">
    <location>
        <begin position="1"/>
        <end position="599"/>
    </location>
</feature>
<dbReference type="EMBL" id="LPUF01000004">
    <property type="protein sequence ID" value="OQK15434.1"/>
    <property type="molecule type" value="Genomic_DNA"/>
</dbReference>
<dbReference type="PANTHER" id="PTHR30441">
    <property type="entry name" value="DUF748 DOMAIN-CONTAINING PROTEIN"/>
    <property type="match status" value="1"/>
</dbReference>
<dbReference type="GO" id="GO:0005886">
    <property type="term" value="C:plasma membrane"/>
    <property type="evidence" value="ECO:0007669"/>
    <property type="project" value="TreeGrafter"/>
</dbReference>
<accession>A0A1V8M1J7</accession>
<keyword evidence="1" id="KW-1133">Transmembrane helix</keyword>
<dbReference type="STRING" id="1420851.AU255_18370"/>
<keyword evidence="1" id="KW-0812">Transmembrane</keyword>
<dbReference type="InterPro" id="IPR007844">
    <property type="entry name" value="AsmA"/>
</dbReference>
<dbReference type="OrthoDB" id="9766390at2"/>
<keyword evidence="1" id="KW-0472">Membrane</keyword>
<protein>
    <recommendedName>
        <fullName evidence="2">AsmA domain-containing protein</fullName>
    </recommendedName>
</protein>
<comment type="caution">
    <text evidence="3">The sequence shown here is derived from an EMBL/GenBank/DDBJ whole genome shotgun (WGS) entry which is preliminary data.</text>
</comment>
<evidence type="ECO:0000259" key="2">
    <source>
        <dbReference type="Pfam" id="PF05170"/>
    </source>
</evidence>
<dbReference type="AlphaFoldDB" id="A0A1V8M1J7"/>
<name>A0A1V8M1J7_9GAMM</name>
<gene>
    <name evidence="3" type="ORF">AU255_18370</name>
</gene>
<dbReference type="PANTHER" id="PTHR30441:SF4">
    <property type="entry name" value="PROTEIN ASMA"/>
    <property type="match status" value="1"/>
</dbReference>
<feature type="transmembrane region" description="Helical" evidence="1">
    <location>
        <begin position="7"/>
        <end position="30"/>
    </location>
</feature>